<organism evidence="1 2">
    <name type="scientific">Dubosiella muris</name>
    <dbReference type="NCBI Taxonomy" id="3038133"/>
    <lineage>
        <taxon>Bacteria</taxon>
        <taxon>Bacillati</taxon>
        <taxon>Bacillota</taxon>
        <taxon>Erysipelotrichia</taxon>
        <taxon>Erysipelotrichales</taxon>
        <taxon>Erysipelotrichaceae</taxon>
        <taxon>Dubosiella</taxon>
    </lineage>
</organism>
<dbReference type="EMBL" id="SRYG01000027">
    <property type="protein sequence ID" value="TGY64955.1"/>
    <property type="molecule type" value="Genomic_DNA"/>
</dbReference>
<keyword evidence="1" id="KW-0067">ATP-binding</keyword>
<comment type="caution">
    <text evidence="1">The sequence shown here is derived from an EMBL/GenBank/DDBJ whole genome shotgun (WGS) entry which is preliminary data.</text>
</comment>
<name>A0AC61R510_9FIRM</name>
<reference evidence="1" key="1">
    <citation type="submission" date="2019-04" db="EMBL/GenBank/DDBJ databases">
        <title>Microbes associate with the intestines of laboratory mice.</title>
        <authorList>
            <person name="Navarre W."/>
            <person name="Wong E."/>
            <person name="Huang K."/>
            <person name="Tropini C."/>
            <person name="Ng K."/>
            <person name="Yu B."/>
        </authorList>
    </citation>
    <scope>NUCLEOTIDE SEQUENCE</scope>
    <source>
        <strain evidence="1">NM09_H32</strain>
    </source>
</reference>
<keyword evidence="2" id="KW-1185">Reference proteome</keyword>
<accession>A0AC61R510</accession>
<proteinExistence type="predicted"/>
<gene>
    <name evidence="1" type="ORF">E5336_10935</name>
</gene>
<sequence length="389" mass="43978">MRCLRCGNEDPKFFAYDQGVWYCRRCVRFNRLDVGAVVSPPVLSRRTIHEKPELAFGLTSAQKAASAQALRYLQAKKDVFLYAATGAGKTELCYESICAYLSQGKKVGFAIARRQVVLEIAARLRQVFPRLRIVEVCQGHTTQLDGDLIVCTIHQLYRYPQTFDLLILDELDAFPYAGSDLLRAFVDQACAGEKLCLSATMDPGLEEDIRQKRVEIVTLFERPHGKPLVVPDVWRVPLWLQWILTIGYCGRFTREGKQTLVFVPRKKDARIMAMVLRGYGARYIHAACNDKDEVMEAFRQRKFSVLVTTTLLERGITIPGVQVVVFHGDHPVFNAASLIQIFGRVGRKFDDPYGKGVCLCARTNEAIRSCVSTIEWMNRCARSALSPNE</sequence>
<dbReference type="Proteomes" id="UP000308836">
    <property type="component" value="Unassembled WGS sequence"/>
</dbReference>
<keyword evidence="1" id="KW-0547">Nucleotide-binding</keyword>
<evidence type="ECO:0000313" key="1">
    <source>
        <dbReference type="EMBL" id="TGY64955.1"/>
    </source>
</evidence>
<protein>
    <submittedName>
        <fullName evidence="1">DEAD/DEAH box helicase</fullName>
    </submittedName>
</protein>
<evidence type="ECO:0000313" key="2">
    <source>
        <dbReference type="Proteomes" id="UP000308836"/>
    </source>
</evidence>
<keyword evidence="1" id="KW-0347">Helicase</keyword>
<keyword evidence="1" id="KW-0378">Hydrolase</keyword>